<dbReference type="Proteomes" id="UP000662200">
    <property type="component" value="Unassembled WGS sequence"/>
</dbReference>
<reference evidence="4" key="1">
    <citation type="journal article" date="2014" name="Int. J. Syst. Evol. Microbiol.">
        <title>Complete genome sequence of Corynebacterium casei LMG S-19264T (=DSM 44701T), isolated from a smear-ripened cheese.</title>
        <authorList>
            <consortium name="US DOE Joint Genome Institute (JGI-PGF)"/>
            <person name="Walter F."/>
            <person name="Albersmeier A."/>
            <person name="Kalinowski J."/>
            <person name="Ruckert C."/>
        </authorList>
    </citation>
    <scope>NUCLEOTIDE SEQUENCE</scope>
    <source>
        <strain evidence="4">JCM 3091</strain>
    </source>
</reference>
<comment type="caution">
    <text evidence="4">The sequence shown here is derived from an EMBL/GenBank/DDBJ whole genome shotgun (WGS) entry which is preliminary data.</text>
</comment>
<accession>A0A8J3FH20</accession>
<dbReference type="EMBL" id="BMQC01000002">
    <property type="protein sequence ID" value="GGK19493.1"/>
    <property type="molecule type" value="Genomic_DNA"/>
</dbReference>
<dbReference type="RefSeq" id="WP_189112975.1">
    <property type="nucleotide sequence ID" value="NZ_BMQC01000002.1"/>
</dbReference>
<gene>
    <name evidence="4" type="ORF">GCM10010124_10110</name>
</gene>
<organism evidence="4 5">
    <name type="scientific">Pilimelia terevasa</name>
    <dbReference type="NCBI Taxonomy" id="53372"/>
    <lineage>
        <taxon>Bacteria</taxon>
        <taxon>Bacillati</taxon>
        <taxon>Actinomycetota</taxon>
        <taxon>Actinomycetes</taxon>
        <taxon>Micromonosporales</taxon>
        <taxon>Micromonosporaceae</taxon>
        <taxon>Pilimelia</taxon>
    </lineage>
</organism>
<keyword evidence="2" id="KW-0472">Membrane</keyword>
<dbReference type="Pfam" id="PF10756">
    <property type="entry name" value="bPH_6"/>
    <property type="match status" value="1"/>
</dbReference>
<feature type="transmembrane region" description="Helical" evidence="2">
    <location>
        <begin position="52"/>
        <end position="68"/>
    </location>
</feature>
<keyword evidence="5" id="KW-1185">Reference proteome</keyword>
<keyword evidence="2" id="KW-0812">Transmembrane</keyword>
<keyword evidence="2" id="KW-1133">Transmembrane helix</keyword>
<name>A0A8J3FH20_9ACTN</name>
<evidence type="ECO:0000256" key="1">
    <source>
        <dbReference type="SAM" id="MobiDB-lite"/>
    </source>
</evidence>
<evidence type="ECO:0000313" key="4">
    <source>
        <dbReference type="EMBL" id="GGK19493.1"/>
    </source>
</evidence>
<sequence length="164" mass="16490">MATSERHGSAPGRGAGDGTGTPAPQDAAAAQDTPAAQDAAAPRAVVRFRRSGAAFAAAVIAVIAAAPLTTASRWLFPLLLVPVAVAVWAWRSGTVADGRGLTVTALAGRRFLPWETVAAVGPDEHRGAIARLDSGHLVRLPAVGAEDVPRLLAAAPGGNATTAH</sequence>
<protein>
    <recommendedName>
        <fullName evidence="3">Low molecular weight protein antigen 6 PH domain-containing protein</fullName>
    </recommendedName>
</protein>
<dbReference type="AlphaFoldDB" id="A0A8J3FH20"/>
<feature type="region of interest" description="Disordered" evidence="1">
    <location>
        <begin position="1"/>
        <end position="36"/>
    </location>
</feature>
<feature type="domain" description="Low molecular weight protein antigen 6 PH" evidence="3">
    <location>
        <begin position="91"/>
        <end position="155"/>
    </location>
</feature>
<evidence type="ECO:0000313" key="5">
    <source>
        <dbReference type="Proteomes" id="UP000662200"/>
    </source>
</evidence>
<evidence type="ECO:0000259" key="3">
    <source>
        <dbReference type="Pfam" id="PF10756"/>
    </source>
</evidence>
<dbReference type="InterPro" id="IPR019692">
    <property type="entry name" value="CFP-6_PH"/>
</dbReference>
<evidence type="ECO:0000256" key="2">
    <source>
        <dbReference type="SAM" id="Phobius"/>
    </source>
</evidence>
<proteinExistence type="predicted"/>
<reference evidence="4" key="2">
    <citation type="submission" date="2020-09" db="EMBL/GenBank/DDBJ databases">
        <authorList>
            <person name="Sun Q."/>
            <person name="Ohkuma M."/>
        </authorList>
    </citation>
    <scope>NUCLEOTIDE SEQUENCE</scope>
    <source>
        <strain evidence="4">JCM 3091</strain>
    </source>
</reference>
<feature type="compositionally biased region" description="Low complexity" evidence="1">
    <location>
        <begin position="21"/>
        <end position="36"/>
    </location>
</feature>